<dbReference type="RefSeq" id="WP_146646942.1">
    <property type="nucleotide sequence ID" value="NZ_CP012333.1"/>
</dbReference>
<dbReference type="InterPro" id="IPR023393">
    <property type="entry name" value="START-like_dom_sf"/>
</dbReference>
<evidence type="ECO:0008006" key="3">
    <source>
        <dbReference type="Google" id="ProtNLM"/>
    </source>
</evidence>
<dbReference type="CDD" id="cd07821">
    <property type="entry name" value="PYR_PYL_RCAR_like"/>
    <property type="match status" value="1"/>
</dbReference>
<dbReference type="Pfam" id="PF10604">
    <property type="entry name" value="Polyketide_cyc2"/>
    <property type="match status" value="1"/>
</dbReference>
<proteinExistence type="predicted"/>
<accession>A0A0K1PQW1</accession>
<dbReference type="Gene3D" id="3.30.530.20">
    <property type="match status" value="1"/>
</dbReference>
<gene>
    <name evidence="1" type="ORF">AKJ09_02168</name>
</gene>
<dbReference type="STRING" id="1391654.AKJ09_02168"/>
<keyword evidence="2" id="KW-1185">Reference proteome</keyword>
<name>A0A0K1PQW1_9BACT</name>
<protein>
    <recommendedName>
        <fullName evidence="3">Polyketide cyclase/dehydrase</fullName>
    </recommendedName>
</protein>
<dbReference type="OrthoDB" id="6024794at2"/>
<dbReference type="AlphaFoldDB" id="A0A0K1PQW1"/>
<evidence type="ECO:0000313" key="2">
    <source>
        <dbReference type="Proteomes" id="UP000064967"/>
    </source>
</evidence>
<dbReference type="PATRIC" id="fig|1391654.3.peg.2184"/>
<dbReference type="EMBL" id="CP012333">
    <property type="protein sequence ID" value="AKU95504.1"/>
    <property type="molecule type" value="Genomic_DNA"/>
</dbReference>
<sequence>MASIHREVLIDAPPEQVWDAARDIGALHTRLVPGFVVATLLEEGARVVTFGNGMVVREPILDVSDERRRIAWGAEGTPMTHYSASFQVIAENGRTRGVWIADLLPNAMAPQVAAMMEEGLAAMKKAMESNRGS</sequence>
<dbReference type="SUPFAM" id="SSF55961">
    <property type="entry name" value="Bet v1-like"/>
    <property type="match status" value="1"/>
</dbReference>
<dbReference type="KEGG" id="llu:AKJ09_02168"/>
<evidence type="ECO:0000313" key="1">
    <source>
        <dbReference type="EMBL" id="AKU95504.1"/>
    </source>
</evidence>
<dbReference type="Proteomes" id="UP000064967">
    <property type="component" value="Chromosome"/>
</dbReference>
<dbReference type="InterPro" id="IPR019587">
    <property type="entry name" value="Polyketide_cyclase/dehydratase"/>
</dbReference>
<organism evidence="1 2">
    <name type="scientific">Labilithrix luteola</name>
    <dbReference type="NCBI Taxonomy" id="1391654"/>
    <lineage>
        <taxon>Bacteria</taxon>
        <taxon>Pseudomonadati</taxon>
        <taxon>Myxococcota</taxon>
        <taxon>Polyangia</taxon>
        <taxon>Polyangiales</taxon>
        <taxon>Labilitrichaceae</taxon>
        <taxon>Labilithrix</taxon>
    </lineage>
</organism>
<reference evidence="1 2" key="1">
    <citation type="submission" date="2015-08" db="EMBL/GenBank/DDBJ databases">
        <authorList>
            <person name="Babu N.S."/>
            <person name="Beckwith C.J."/>
            <person name="Beseler K.G."/>
            <person name="Brison A."/>
            <person name="Carone J.V."/>
            <person name="Caskin T.P."/>
            <person name="Diamond M."/>
            <person name="Durham M.E."/>
            <person name="Foxe J.M."/>
            <person name="Go M."/>
            <person name="Henderson B.A."/>
            <person name="Jones I.B."/>
            <person name="McGettigan J.A."/>
            <person name="Micheletti S.J."/>
            <person name="Nasrallah M.E."/>
            <person name="Ortiz D."/>
            <person name="Piller C.R."/>
            <person name="Privatt S.R."/>
            <person name="Schneider S.L."/>
            <person name="Sharp S."/>
            <person name="Smith T.C."/>
            <person name="Stanton J.D."/>
            <person name="Ullery H.E."/>
            <person name="Wilson R.J."/>
            <person name="Serrano M.G."/>
            <person name="Buck G."/>
            <person name="Lee V."/>
            <person name="Wang Y."/>
            <person name="Carvalho R."/>
            <person name="Voegtly L."/>
            <person name="Shi R."/>
            <person name="Duckworth R."/>
            <person name="Johnson A."/>
            <person name="Loviza R."/>
            <person name="Walstead R."/>
            <person name="Shah Z."/>
            <person name="Kiflezghi M."/>
            <person name="Wade K."/>
            <person name="Ball S.L."/>
            <person name="Bradley K.W."/>
            <person name="Asai D.J."/>
            <person name="Bowman C.A."/>
            <person name="Russell D.A."/>
            <person name="Pope W.H."/>
            <person name="Jacobs-Sera D."/>
            <person name="Hendrix R.W."/>
            <person name="Hatfull G.F."/>
        </authorList>
    </citation>
    <scope>NUCLEOTIDE SEQUENCE [LARGE SCALE GENOMIC DNA]</scope>
    <source>
        <strain evidence="1 2">DSM 27648</strain>
    </source>
</reference>